<evidence type="ECO:0008006" key="4">
    <source>
        <dbReference type="Google" id="ProtNLM"/>
    </source>
</evidence>
<proteinExistence type="predicted"/>
<gene>
    <name evidence="2" type="ORF">BC6307_08440</name>
</gene>
<accession>A0A223KPP4</accession>
<keyword evidence="3" id="KW-1185">Reference proteome</keyword>
<keyword evidence="1" id="KW-0472">Membrane</keyword>
<feature type="transmembrane region" description="Helical" evidence="1">
    <location>
        <begin position="57"/>
        <end position="75"/>
    </location>
</feature>
<dbReference type="AlphaFoldDB" id="A0A223KPP4"/>
<feature type="transmembrane region" description="Helical" evidence="1">
    <location>
        <begin position="7"/>
        <end position="22"/>
    </location>
</feature>
<dbReference type="EMBL" id="CP018866">
    <property type="protein sequence ID" value="AST91303.1"/>
    <property type="molecule type" value="Genomic_DNA"/>
</dbReference>
<sequence>MLRIIKIILALVVITLAIYGSTTKKYELQLFMIFFVSIIVLIYGIEELNLGRKEQGLINIGVFLLLLLAVVFESFN</sequence>
<feature type="transmembrane region" description="Helical" evidence="1">
    <location>
        <begin position="28"/>
        <end position="45"/>
    </location>
</feature>
<dbReference type="STRING" id="1314751.GCA_001591425_00598"/>
<keyword evidence="1" id="KW-0812">Transmembrane</keyword>
<name>A0A223KPP4_9BACI</name>
<keyword evidence="1" id="KW-1133">Transmembrane helix</keyword>
<dbReference type="Proteomes" id="UP000215224">
    <property type="component" value="Chromosome"/>
</dbReference>
<protein>
    <recommendedName>
        <fullName evidence="4">DUF3953 domain-containing protein</fullName>
    </recommendedName>
</protein>
<dbReference type="KEGG" id="bcoh:BC6307_08440"/>
<organism evidence="2 3">
    <name type="scientific">Sutcliffiella cohnii</name>
    <dbReference type="NCBI Taxonomy" id="33932"/>
    <lineage>
        <taxon>Bacteria</taxon>
        <taxon>Bacillati</taxon>
        <taxon>Bacillota</taxon>
        <taxon>Bacilli</taxon>
        <taxon>Bacillales</taxon>
        <taxon>Bacillaceae</taxon>
        <taxon>Sutcliffiella</taxon>
    </lineage>
</organism>
<evidence type="ECO:0000313" key="3">
    <source>
        <dbReference type="Proteomes" id="UP000215224"/>
    </source>
</evidence>
<evidence type="ECO:0000313" key="2">
    <source>
        <dbReference type="EMBL" id="AST91303.1"/>
    </source>
</evidence>
<reference evidence="2 3" key="1">
    <citation type="submission" date="2016-12" db="EMBL/GenBank/DDBJ databases">
        <title>The whole genome sequencing and assembly of Bacillus cohnii DSM 6307T strain.</title>
        <authorList>
            <person name="Lee Y.-J."/>
            <person name="Yi H."/>
            <person name="Bahn Y.-S."/>
            <person name="Kim J.F."/>
            <person name="Lee D.-W."/>
        </authorList>
    </citation>
    <scope>NUCLEOTIDE SEQUENCE [LARGE SCALE GENOMIC DNA]</scope>
    <source>
        <strain evidence="2 3">DSM 6307</strain>
    </source>
</reference>
<evidence type="ECO:0000256" key="1">
    <source>
        <dbReference type="SAM" id="Phobius"/>
    </source>
</evidence>